<comment type="similarity">
    <text evidence="1 14">Belongs to the class-I pyridine nucleotide-disulfide oxidoreductase family.</text>
</comment>
<keyword evidence="9 14" id="KW-0676">Redox-active center</keyword>
<dbReference type="AlphaFoldDB" id="A0A0Q3VH18"/>
<comment type="miscellaneous">
    <text evidence="14">The active site is a redox-active disulfide bond.</text>
</comment>
<comment type="caution">
    <text evidence="17">The sequence shown here is derived from an EMBL/GenBank/DDBJ whole genome shotgun (WGS) entry which is preliminary data.</text>
</comment>
<dbReference type="EC" id="1.8.1.4" evidence="2 14"/>
<evidence type="ECO:0000256" key="13">
    <source>
        <dbReference type="PIRSR" id="PIRSR000350-4"/>
    </source>
</evidence>
<comment type="cofactor">
    <cofactor evidence="12 14">
        <name>FAD</name>
        <dbReference type="ChEBI" id="CHEBI:57692"/>
    </cofactor>
    <text evidence="12 14">Binds 1 FAD per subunit.</text>
</comment>
<feature type="binding site" evidence="12">
    <location>
        <position position="268"/>
    </location>
    <ligand>
        <name>NAD(+)</name>
        <dbReference type="ChEBI" id="CHEBI:57540"/>
    </ligand>
</feature>
<feature type="binding site" evidence="12">
    <location>
        <begin position="147"/>
        <end position="149"/>
    </location>
    <ligand>
        <name>FAD</name>
        <dbReference type="ChEBI" id="CHEBI:57692"/>
    </ligand>
</feature>
<dbReference type="Gene3D" id="3.50.50.60">
    <property type="entry name" value="FAD/NAD(P)-binding domain"/>
    <property type="match status" value="2"/>
</dbReference>
<keyword evidence="18" id="KW-1185">Reference proteome</keyword>
<accession>A0A0Q3VH18</accession>
<feature type="binding site" evidence="12">
    <location>
        <begin position="184"/>
        <end position="191"/>
    </location>
    <ligand>
        <name>NAD(+)</name>
        <dbReference type="ChEBI" id="CHEBI:57540"/>
    </ligand>
</feature>
<dbReference type="Proteomes" id="UP000050996">
    <property type="component" value="Unassembled WGS sequence"/>
</dbReference>
<dbReference type="NCBIfam" id="TIGR01350">
    <property type="entry name" value="lipoamide_DH"/>
    <property type="match status" value="1"/>
</dbReference>
<keyword evidence="12" id="KW-0547">Nucleotide-binding</keyword>
<dbReference type="GO" id="GO:0004148">
    <property type="term" value="F:dihydrolipoyl dehydrogenase (NADH) activity"/>
    <property type="evidence" value="ECO:0007669"/>
    <property type="project" value="UniProtKB-EC"/>
</dbReference>
<dbReference type="PANTHER" id="PTHR22912">
    <property type="entry name" value="DISULFIDE OXIDOREDUCTASE"/>
    <property type="match status" value="1"/>
</dbReference>
<evidence type="ECO:0000259" key="15">
    <source>
        <dbReference type="Pfam" id="PF02852"/>
    </source>
</evidence>
<evidence type="ECO:0000256" key="6">
    <source>
        <dbReference type="ARBA" id="ARBA00023002"/>
    </source>
</evidence>
<evidence type="ECO:0000313" key="17">
    <source>
        <dbReference type="EMBL" id="KQL19362.1"/>
    </source>
</evidence>
<comment type="catalytic activity">
    <reaction evidence="10 14">
        <text>N(6)-[(R)-dihydrolipoyl]-L-lysyl-[protein] + NAD(+) = N(6)-[(R)-lipoyl]-L-lysyl-[protein] + NADH + H(+)</text>
        <dbReference type="Rhea" id="RHEA:15045"/>
        <dbReference type="Rhea" id="RHEA-COMP:10474"/>
        <dbReference type="Rhea" id="RHEA-COMP:10475"/>
        <dbReference type="ChEBI" id="CHEBI:15378"/>
        <dbReference type="ChEBI" id="CHEBI:57540"/>
        <dbReference type="ChEBI" id="CHEBI:57945"/>
        <dbReference type="ChEBI" id="CHEBI:83099"/>
        <dbReference type="ChEBI" id="CHEBI:83100"/>
        <dbReference type="EC" id="1.8.1.4"/>
    </reaction>
</comment>
<feature type="binding site" evidence="12">
    <location>
        <position position="309"/>
    </location>
    <ligand>
        <name>FAD</name>
        <dbReference type="ChEBI" id="CHEBI:57692"/>
    </ligand>
</feature>
<dbReference type="EMBL" id="LJIX01000006">
    <property type="protein sequence ID" value="KQL19362.1"/>
    <property type="molecule type" value="Genomic_DNA"/>
</dbReference>
<keyword evidence="5 12" id="KW-0274">FAD</keyword>
<dbReference type="Pfam" id="PF02852">
    <property type="entry name" value="Pyr_redox_dim"/>
    <property type="match status" value="1"/>
</dbReference>
<reference evidence="17 18" key="1">
    <citation type="submission" date="2015-09" db="EMBL/GenBank/DDBJ databases">
        <title>Genome sequencing project for genomic taxonomy and phylogenomics of Bacillus-like bacteria.</title>
        <authorList>
            <person name="Liu B."/>
            <person name="Wang J."/>
            <person name="Zhu Y."/>
            <person name="Liu G."/>
            <person name="Chen Q."/>
            <person name="Chen Z."/>
            <person name="Lan J."/>
            <person name="Che J."/>
            <person name="Ge C."/>
            <person name="Shi H."/>
            <person name="Pan Z."/>
            <person name="Liu X."/>
        </authorList>
    </citation>
    <scope>NUCLEOTIDE SEQUENCE [LARGE SCALE GENOMIC DNA]</scope>
    <source>
        <strain evidence="17 18">FJAT-18043</strain>
    </source>
</reference>
<dbReference type="InterPro" id="IPR023753">
    <property type="entry name" value="FAD/NAD-binding_dom"/>
</dbReference>
<sequence>MVVGELAHERDLIIIGGGPGGYHAAIRAAQLGQSVTLIEREEFGGVCLNKGCIPTKVFTKGANKLASIRKAGQFGIESDSIHFNLHTLQTHKEKTIHQLRKGIAALCKANKVELLSGSAFFLAEDRIGVENGDQYAVYRFKHAIIATGSSPFIPAGIEIDHKRIVDSWSMTKIETIPETLFVYGHDYIALEMAMAFSIFGSHVTLIIEKNDFPFDQAINREIKRVFKKNGIKIIRNAAISSAVANESSVSINLEKEIHTCTHLFVSTGQKPNIDNLGINRIGIEMTASGFIQVNKQCLTSIPSIFAIGDVTEGPALAVRAIRQGKAAAEAIAGISSEVDFSFLPTVAHTLPPIASVGLTEQEACEQGYQVNVGQFPLSSSGIAAISGERDGFIKVIIDKESQLFLGMHMMGYGAVELITSGVFSLEMAARDEDWLFPTYPHPSINEGMLEAVESIKKQAIHIPPAIRNEIYKV</sequence>
<evidence type="ECO:0000256" key="7">
    <source>
        <dbReference type="ARBA" id="ARBA00023027"/>
    </source>
</evidence>
<keyword evidence="4 14" id="KW-0285">Flavoprotein</keyword>
<gene>
    <name evidence="17" type="ORF">AN957_12810</name>
</gene>
<dbReference type="PRINTS" id="PR00411">
    <property type="entry name" value="PNDRDTASEI"/>
</dbReference>
<dbReference type="GO" id="GO:0005737">
    <property type="term" value="C:cytoplasm"/>
    <property type="evidence" value="ECO:0007669"/>
    <property type="project" value="UniProtKB-ARBA"/>
</dbReference>
<dbReference type="FunFam" id="3.30.390.30:FF:000001">
    <property type="entry name" value="Dihydrolipoyl dehydrogenase"/>
    <property type="match status" value="1"/>
</dbReference>
<evidence type="ECO:0000256" key="12">
    <source>
        <dbReference type="PIRSR" id="PIRSR000350-3"/>
    </source>
</evidence>
<evidence type="ECO:0000313" key="18">
    <source>
        <dbReference type="Proteomes" id="UP000050996"/>
    </source>
</evidence>
<feature type="domain" description="FAD/NAD(P)-binding" evidence="16">
    <location>
        <begin position="11"/>
        <end position="324"/>
    </location>
</feature>
<dbReference type="PANTHER" id="PTHR22912:SF151">
    <property type="entry name" value="DIHYDROLIPOYL DEHYDROGENASE, MITOCHONDRIAL"/>
    <property type="match status" value="1"/>
</dbReference>
<evidence type="ECO:0000256" key="8">
    <source>
        <dbReference type="ARBA" id="ARBA00023157"/>
    </source>
</evidence>
<evidence type="ECO:0000256" key="1">
    <source>
        <dbReference type="ARBA" id="ARBA00007532"/>
    </source>
</evidence>
<evidence type="ECO:0000256" key="11">
    <source>
        <dbReference type="PIRSR" id="PIRSR000350-2"/>
    </source>
</evidence>
<dbReference type="PRINTS" id="PR00368">
    <property type="entry name" value="FADPNR"/>
</dbReference>
<dbReference type="InterPro" id="IPR012999">
    <property type="entry name" value="Pyr_OxRdtase_I_AS"/>
</dbReference>
<dbReference type="STRING" id="1637975.AN957_12810"/>
<name>A0A0Q3VH18_9BACI</name>
<dbReference type="GO" id="GO:0050660">
    <property type="term" value="F:flavin adenine dinucleotide binding"/>
    <property type="evidence" value="ECO:0007669"/>
    <property type="project" value="InterPro"/>
</dbReference>
<dbReference type="InterPro" id="IPR004099">
    <property type="entry name" value="Pyr_nucl-diS_OxRdtase_dimer"/>
</dbReference>
<dbReference type="SUPFAM" id="SSF55424">
    <property type="entry name" value="FAD/NAD-linked reductases, dimerisation (C-terminal) domain"/>
    <property type="match status" value="1"/>
</dbReference>
<dbReference type="InterPro" id="IPR036188">
    <property type="entry name" value="FAD/NAD-bd_sf"/>
</dbReference>
<dbReference type="Gene3D" id="3.30.390.30">
    <property type="match status" value="1"/>
</dbReference>
<dbReference type="RefSeq" id="WP_053475889.1">
    <property type="nucleotide sequence ID" value="NZ_CP041305.1"/>
</dbReference>
<protein>
    <recommendedName>
        <fullName evidence="3 14">Dihydrolipoyl dehydrogenase</fullName>
        <ecNumber evidence="2 14">1.8.1.4</ecNumber>
    </recommendedName>
</protein>
<dbReference type="InterPro" id="IPR050151">
    <property type="entry name" value="Class-I_Pyr_Nuc-Dis_Oxidored"/>
</dbReference>
<keyword evidence="7 12" id="KW-0520">NAD</keyword>
<dbReference type="PATRIC" id="fig|1637975.4.peg.2399"/>
<dbReference type="PROSITE" id="PS00076">
    <property type="entry name" value="PYRIDINE_REDOX_1"/>
    <property type="match status" value="1"/>
</dbReference>
<dbReference type="SUPFAM" id="SSF51905">
    <property type="entry name" value="FAD/NAD(P)-binding domain"/>
    <property type="match status" value="1"/>
</dbReference>
<proteinExistence type="inferred from homology"/>
<evidence type="ECO:0000256" key="4">
    <source>
        <dbReference type="ARBA" id="ARBA00022630"/>
    </source>
</evidence>
<dbReference type="InterPro" id="IPR001100">
    <property type="entry name" value="Pyr_nuc-diS_OxRdtase"/>
</dbReference>
<keyword evidence="6 14" id="KW-0560">Oxidoreductase</keyword>
<keyword evidence="8" id="KW-1015">Disulfide bond</keyword>
<evidence type="ECO:0000256" key="14">
    <source>
        <dbReference type="RuleBase" id="RU003692"/>
    </source>
</evidence>
<evidence type="ECO:0000259" key="16">
    <source>
        <dbReference type="Pfam" id="PF07992"/>
    </source>
</evidence>
<dbReference type="PIRSF" id="PIRSF000350">
    <property type="entry name" value="Mercury_reductase_MerA"/>
    <property type="match status" value="1"/>
</dbReference>
<feature type="active site" description="Proton acceptor" evidence="11">
    <location>
        <position position="441"/>
    </location>
</feature>
<feature type="domain" description="Pyridine nucleotide-disulphide oxidoreductase dimerisation" evidence="15">
    <location>
        <begin position="344"/>
        <end position="451"/>
    </location>
</feature>
<dbReference type="InterPro" id="IPR006258">
    <property type="entry name" value="Lipoamide_DH"/>
</dbReference>
<dbReference type="Pfam" id="PF07992">
    <property type="entry name" value="Pyr_redox_2"/>
    <property type="match status" value="1"/>
</dbReference>
<evidence type="ECO:0000256" key="5">
    <source>
        <dbReference type="ARBA" id="ARBA00022827"/>
    </source>
</evidence>
<evidence type="ECO:0000256" key="9">
    <source>
        <dbReference type="ARBA" id="ARBA00023284"/>
    </source>
</evidence>
<evidence type="ECO:0000256" key="10">
    <source>
        <dbReference type="ARBA" id="ARBA00049187"/>
    </source>
</evidence>
<organism evidence="17 18">
    <name type="scientific">Cytobacillus solani</name>
    <dbReference type="NCBI Taxonomy" id="1637975"/>
    <lineage>
        <taxon>Bacteria</taxon>
        <taxon>Bacillati</taxon>
        <taxon>Bacillota</taxon>
        <taxon>Bacilli</taxon>
        <taxon>Bacillales</taxon>
        <taxon>Bacillaceae</taxon>
        <taxon>Cytobacillus</taxon>
    </lineage>
</organism>
<feature type="binding site" evidence="12">
    <location>
        <position position="56"/>
    </location>
    <ligand>
        <name>FAD</name>
        <dbReference type="ChEBI" id="CHEBI:57692"/>
    </ligand>
</feature>
<dbReference type="InterPro" id="IPR016156">
    <property type="entry name" value="FAD/NAD-linked_Rdtase_dimer_sf"/>
</dbReference>
<feature type="disulfide bond" description="Redox-active" evidence="13">
    <location>
        <begin position="47"/>
        <end position="52"/>
    </location>
</feature>
<evidence type="ECO:0000256" key="2">
    <source>
        <dbReference type="ARBA" id="ARBA00012608"/>
    </source>
</evidence>
<evidence type="ECO:0000256" key="3">
    <source>
        <dbReference type="ARBA" id="ARBA00016961"/>
    </source>
</evidence>
<dbReference type="GO" id="GO:0006103">
    <property type="term" value="P:2-oxoglutarate metabolic process"/>
    <property type="evidence" value="ECO:0007669"/>
    <property type="project" value="TreeGrafter"/>
</dbReference>